<evidence type="ECO:0000313" key="17">
    <source>
        <dbReference type="EMBL" id="ADB38367.1"/>
    </source>
</evidence>
<dbReference type="PROSITE" id="PS50112">
    <property type="entry name" value="PAS"/>
    <property type="match status" value="1"/>
</dbReference>
<comment type="subcellular location">
    <subcellularLocation>
        <location evidence="2">Membrane</location>
        <topology evidence="2">Multi-pass membrane protein</topology>
    </subcellularLocation>
</comment>
<dbReference type="PANTHER" id="PTHR42878">
    <property type="entry name" value="TWO-COMPONENT HISTIDINE KINASE"/>
    <property type="match status" value="1"/>
</dbReference>
<evidence type="ECO:0000256" key="6">
    <source>
        <dbReference type="ARBA" id="ARBA00022692"/>
    </source>
</evidence>
<dbReference type="InterPro" id="IPR005467">
    <property type="entry name" value="His_kinase_dom"/>
</dbReference>
<feature type="transmembrane region" description="Helical" evidence="13">
    <location>
        <begin position="9"/>
        <end position="26"/>
    </location>
</feature>
<dbReference type="CDD" id="cd00075">
    <property type="entry name" value="HATPase"/>
    <property type="match status" value="1"/>
</dbReference>
<comment type="catalytic activity">
    <reaction evidence="1">
        <text>ATP + protein L-histidine = ADP + protein N-phospho-L-histidine.</text>
        <dbReference type="EC" id="2.7.13.3"/>
    </reaction>
</comment>
<evidence type="ECO:0000256" key="12">
    <source>
        <dbReference type="ARBA" id="ARBA00023136"/>
    </source>
</evidence>
<evidence type="ECO:0000256" key="1">
    <source>
        <dbReference type="ARBA" id="ARBA00000085"/>
    </source>
</evidence>
<keyword evidence="7" id="KW-0547">Nucleotide-binding</keyword>
<dbReference type="GO" id="GO:0000156">
    <property type="term" value="F:phosphorelay response regulator activity"/>
    <property type="evidence" value="ECO:0007669"/>
    <property type="project" value="TreeGrafter"/>
</dbReference>
<dbReference type="SUPFAM" id="SSF55874">
    <property type="entry name" value="ATPase domain of HSP90 chaperone/DNA topoisomerase II/histidine kinase"/>
    <property type="match status" value="1"/>
</dbReference>
<gene>
    <name evidence="17" type="ordered locus">Slin_2346</name>
</gene>
<dbReference type="Gene3D" id="3.30.450.20">
    <property type="entry name" value="PAS domain"/>
    <property type="match status" value="1"/>
</dbReference>
<evidence type="ECO:0000259" key="16">
    <source>
        <dbReference type="PROSITE" id="PS50885"/>
    </source>
</evidence>
<dbReference type="Gene3D" id="3.30.565.10">
    <property type="entry name" value="Histidine kinase-like ATPase, C-terminal domain"/>
    <property type="match status" value="1"/>
</dbReference>
<dbReference type="CDD" id="cd00130">
    <property type="entry name" value="PAS"/>
    <property type="match status" value="1"/>
</dbReference>
<evidence type="ECO:0000256" key="10">
    <source>
        <dbReference type="ARBA" id="ARBA00022989"/>
    </source>
</evidence>
<dbReference type="InterPro" id="IPR003594">
    <property type="entry name" value="HATPase_dom"/>
</dbReference>
<reference evidence="17 18" key="1">
    <citation type="journal article" date="2010" name="Stand. Genomic Sci.">
        <title>Complete genome sequence of Spirosoma linguale type strain (1).</title>
        <authorList>
            <person name="Lail K."/>
            <person name="Sikorski J."/>
            <person name="Saunders E."/>
            <person name="Lapidus A."/>
            <person name="Glavina Del Rio T."/>
            <person name="Copeland A."/>
            <person name="Tice H."/>
            <person name="Cheng J.-F."/>
            <person name="Lucas S."/>
            <person name="Nolan M."/>
            <person name="Bruce D."/>
            <person name="Goodwin L."/>
            <person name="Pitluck S."/>
            <person name="Ivanova N."/>
            <person name="Mavromatis K."/>
            <person name="Ovchinnikova G."/>
            <person name="Pati A."/>
            <person name="Chen A."/>
            <person name="Palaniappan K."/>
            <person name="Land M."/>
            <person name="Hauser L."/>
            <person name="Chang Y.-J."/>
            <person name="Jeffries C.D."/>
            <person name="Chain P."/>
            <person name="Brettin T."/>
            <person name="Detter J.C."/>
            <person name="Schuetze A."/>
            <person name="Rohde M."/>
            <person name="Tindall B.J."/>
            <person name="Goeker M."/>
            <person name="Bristow J."/>
            <person name="Eisen J.A."/>
            <person name="Markowitz V."/>
            <person name="Hugenholtz P."/>
            <person name="Kyrpides N.C."/>
            <person name="Klenk H.-P."/>
            <person name="Chen F."/>
        </authorList>
    </citation>
    <scope>NUCLEOTIDE SEQUENCE [LARGE SCALE GENOMIC DNA]</scope>
    <source>
        <strain evidence="18">ATCC 33905 / DSM 74 / LMG 10896 / Claus 1</strain>
    </source>
</reference>
<evidence type="ECO:0000256" key="13">
    <source>
        <dbReference type="SAM" id="Phobius"/>
    </source>
</evidence>
<dbReference type="AlphaFoldDB" id="D2QFJ3"/>
<evidence type="ECO:0000256" key="4">
    <source>
        <dbReference type="ARBA" id="ARBA00022553"/>
    </source>
</evidence>
<dbReference type="EC" id="2.7.13.3" evidence="3"/>
<dbReference type="InterPro" id="IPR035965">
    <property type="entry name" value="PAS-like_dom_sf"/>
</dbReference>
<dbReference type="EMBL" id="CP001769">
    <property type="protein sequence ID" value="ADB38367.1"/>
    <property type="molecule type" value="Genomic_DNA"/>
</dbReference>
<evidence type="ECO:0000313" key="18">
    <source>
        <dbReference type="Proteomes" id="UP000002028"/>
    </source>
</evidence>
<dbReference type="SMART" id="SM00387">
    <property type="entry name" value="HATPase_c"/>
    <property type="match status" value="1"/>
</dbReference>
<protein>
    <recommendedName>
        <fullName evidence="3">histidine kinase</fullName>
        <ecNumber evidence="3">2.7.13.3</ecNumber>
    </recommendedName>
</protein>
<evidence type="ECO:0000256" key="3">
    <source>
        <dbReference type="ARBA" id="ARBA00012438"/>
    </source>
</evidence>
<evidence type="ECO:0000259" key="14">
    <source>
        <dbReference type="PROSITE" id="PS50109"/>
    </source>
</evidence>
<evidence type="ECO:0000256" key="11">
    <source>
        <dbReference type="ARBA" id="ARBA00023012"/>
    </source>
</evidence>
<evidence type="ECO:0000256" key="7">
    <source>
        <dbReference type="ARBA" id="ARBA00022741"/>
    </source>
</evidence>
<keyword evidence="10 13" id="KW-1133">Transmembrane helix</keyword>
<keyword evidence="6 13" id="KW-0812">Transmembrane</keyword>
<dbReference type="GO" id="GO:0016020">
    <property type="term" value="C:membrane"/>
    <property type="evidence" value="ECO:0007669"/>
    <property type="project" value="UniProtKB-SubCell"/>
</dbReference>
<dbReference type="InterPro" id="IPR000014">
    <property type="entry name" value="PAS"/>
</dbReference>
<dbReference type="PRINTS" id="PR00344">
    <property type="entry name" value="BCTRLSENSOR"/>
</dbReference>
<dbReference type="GO" id="GO:0005524">
    <property type="term" value="F:ATP binding"/>
    <property type="evidence" value="ECO:0007669"/>
    <property type="project" value="UniProtKB-KW"/>
</dbReference>
<proteinExistence type="predicted"/>
<dbReference type="InterPro" id="IPR003660">
    <property type="entry name" value="HAMP_dom"/>
</dbReference>
<keyword evidence="9" id="KW-0067">ATP-binding</keyword>
<name>D2QFJ3_SPILD</name>
<dbReference type="SUPFAM" id="SSF55785">
    <property type="entry name" value="PYP-like sensor domain (PAS domain)"/>
    <property type="match status" value="1"/>
</dbReference>
<dbReference type="GO" id="GO:0004673">
    <property type="term" value="F:protein histidine kinase activity"/>
    <property type="evidence" value="ECO:0007669"/>
    <property type="project" value="UniProtKB-EC"/>
</dbReference>
<feature type="domain" description="Histidine kinase" evidence="14">
    <location>
        <begin position="228"/>
        <end position="426"/>
    </location>
</feature>
<evidence type="ECO:0000259" key="15">
    <source>
        <dbReference type="PROSITE" id="PS50112"/>
    </source>
</evidence>
<dbReference type="GO" id="GO:0007234">
    <property type="term" value="P:osmosensory signaling via phosphorelay pathway"/>
    <property type="evidence" value="ECO:0007669"/>
    <property type="project" value="TreeGrafter"/>
</dbReference>
<keyword evidence="8 17" id="KW-0418">Kinase</keyword>
<keyword evidence="18" id="KW-1185">Reference proteome</keyword>
<dbReference type="PROSITE" id="PS50109">
    <property type="entry name" value="HIS_KIN"/>
    <property type="match status" value="1"/>
</dbReference>
<dbReference type="Pfam" id="PF13188">
    <property type="entry name" value="PAS_8"/>
    <property type="match status" value="1"/>
</dbReference>
<feature type="domain" description="PAS" evidence="15">
    <location>
        <begin position="111"/>
        <end position="156"/>
    </location>
</feature>
<organism evidence="17 18">
    <name type="scientific">Spirosoma linguale (strain ATCC 33905 / DSM 74 / LMG 10896 / Claus 1)</name>
    <dbReference type="NCBI Taxonomy" id="504472"/>
    <lineage>
        <taxon>Bacteria</taxon>
        <taxon>Pseudomonadati</taxon>
        <taxon>Bacteroidota</taxon>
        <taxon>Cytophagia</taxon>
        <taxon>Cytophagales</taxon>
        <taxon>Cytophagaceae</taxon>
        <taxon>Spirosoma</taxon>
    </lineage>
</organism>
<feature type="domain" description="HAMP" evidence="16">
    <location>
        <begin position="54"/>
        <end position="106"/>
    </location>
</feature>
<dbReference type="Proteomes" id="UP000002028">
    <property type="component" value="Chromosome"/>
</dbReference>
<dbReference type="InterPro" id="IPR036890">
    <property type="entry name" value="HATPase_C_sf"/>
</dbReference>
<dbReference type="SMART" id="SM00091">
    <property type="entry name" value="PAS"/>
    <property type="match status" value="1"/>
</dbReference>
<keyword evidence="11" id="KW-0902">Two-component regulatory system</keyword>
<dbReference type="KEGG" id="sli:Slin_2346"/>
<dbReference type="PANTHER" id="PTHR42878:SF7">
    <property type="entry name" value="SENSOR HISTIDINE KINASE GLRK"/>
    <property type="match status" value="1"/>
</dbReference>
<dbReference type="STRING" id="504472.Slin_2346"/>
<keyword evidence="5" id="KW-0808">Transferase</keyword>
<sequence length="426" mass="48271">MKLPLRTRYLIYITLLHLVLVGLVGWELRENKLLFIASEVLILISGYVATRIYRAFQQPSEFIASGIEAIRDKDFTVKFVPTGNQEVDELITVYNLMIDQLRQERTRQVEQQFFLNKLVEAAPIAILIFDFDGNIASINPRASQLLSVLPDQVVGKPLTDIGFSLLAQMADLEDGQSRVMKPNGIETFKVLRSNFMDRGFRRSFLIIEELTPEILASERKSYSKVIRMMAHEVNNSIGAVNSILDVTTSYVNEPDVKHAITVAIERNNRLNRFMSRFAEVVRLPQPQKRSVDVNELVRNVVQLLQHQASGKGVVLTALSTAVNRQLIDTEQMEQVLINVIKNALDACEAGQHVEVIDTPAYLLIRDDGQPIPDDVAPNLFNPFYSTKPEGQGIGLTLTREILLSHQFPFSLKTNETGWTEFRIEFM</sequence>
<dbReference type="PROSITE" id="PS50885">
    <property type="entry name" value="HAMP"/>
    <property type="match status" value="1"/>
</dbReference>
<dbReference type="eggNOG" id="COG5000">
    <property type="taxonomic scope" value="Bacteria"/>
</dbReference>
<dbReference type="HOGENOM" id="CLU_000445_114_4_10"/>
<keyword evidence="4" id="KW-0597">Phosphoprotein</keyword>
<evidence type="ECO:0000256" key="2">
    <source>
        <dbReference type="ARBA" id="ARBA00004141"/>
    </source>
</evidence>
<dbReference type="InterPro" id="IPR004358">
    <property type="entry name" value="Sig_transdc_His_kin-like_C"/>
</dbReference>
<evidence type="ECO:0000256" key="9">
    <source>
        <dbReference type="ARBA" id="ARBA00022840"/>
    </source>
</evidence>
<evidence type="ECO:0000256" key="5">
    <source>
        <dbReference type="ARBA" id="ARBA00022679"/>
    </source>
</evidence>
<keyword evidence="12 13" id="KW-0472">Membrane</keyword>
<evidence type="ECO:0000256" key="8">
    <source>
        <dbReference type="ARBA" id="ARBA00022777"/>
    </source>
</evidence>
<accession>D2QFJ3</accession>
<dbReference type="RefSeq" id="WP_012926902.1">
    <property type="nucleotide sequence ID" value="NC_013730.1"/>
</dbReference>
<dbReference type="InterPro" id="IPR050351">
    <property type="entry name" value="BphY/WalK/GraS-like"/>
</dbReference>
<dbReference type="Pfam" id="PF02518">
    <property type="entry name" value="HATPase_c"/>
    <property type="match status" value="1"/>
</dbReference>
<dbReference type="GO" id="GO:0030295">
    <property type="term" value="F:protein kinase activator activity"/>
    <property type="evidence" value="ECO:0007669"/>
    <property type="project" value="TreeGrafter"/>
</dbReference>